<keyword evidence="8" id="KW-0732">Signal</keyword>
<evidence type="ECO:0000256" key="7">
    <source>
        <dbReference type="SAM" id="MobiDB-lite"/>
    </source>
</evidence>
<dbReference type="CDD" id="cd07333">
    <property type="entry name" value="M48C_bepA_like"/>
    <property type="match status" value="1"/>
</dbReference>
<dbReference type="PANTHER" id="PTHR22726">
    <property type="entry name" value="METALLOENDOPEPTIDASE OMA1"/>
    <property type="match status" value="1"/>
</dbReference>
<evidence type="ECO:0000256" key="8">
    <source>
        <dbReference type="SAM" id="SignalP"/>
    </source>
</evidence>
<protein>
    <submittedName>
        <fullName evidence="10">M48 family metalloprotease</fullName>
        <ecNumber evidence="10">3.4.24.-</ecNumber>
    </submittedName>
</protein>
<evidence type="ECO:0000313" key="10">
    <source>
        <dbReference type="EMBL" id="MEX0386675.1"/>
    </source>
</evidence>
<dbReference type="Proteomes" id="UP001556653">
    <property type="component" value="Unassembled WGS sequence"/>
</dbReference>
<name>A0ABV3S9N4_9GAMM</name>
<comment type="caution">
    <text evidence="10">The sequence shown here is derived from an EMBL/GenBank/DDBJ whole genome shotgun (WGS) entry which is preliminary data.</text>
</comment>
<dbReference type="InterPro" id="IPR001915">
    <property type="entry name" value="Peptidase_M48"/>
</dbReference>
<evidence type="ECO:0000313" key="11">
    <source>
        <dbReference type="Proteomes" id="UP001556653"/>
    </source>
</evidence>
<keyword evidence="5" id="KW-0862">Zinc</keyword>
<keyword evidence="3" id="KW-0479">Metal-binding</keyword>
<dbReference type="Gene3D" id="1.25.40.10">
    <property type="entry name" value="Tetratricopeptide repeat domain"/>
    <property type="match status" value="1"/>
</dbReference>
<dbReference type="Pfam" id="PF01435">
    <property type="entry name" value="Peptidase_M48"/>
    <property type="match status" value="1"/>
</dbReference>
<evidence type="ECO:0000256" key="6">
    <source>
        <dbReference type="ARBA" id="ARBA00023049"/>
    </source>
</evidence>
<evidence type="ECO:0000259" key="9">
    <source>
        <dbReference type="Pfam" id="PF01435"/>
    </source>
</evidence>
<feature type="region of interest" description="Disordered" evidence="7">
    <location>
        <begin position="454"/>
        <end position="481"/>
    </location>
</feature>
<feature type="domain" description="Peptidase M48" evidence="9">
    <location>
        <begin position="75"/>
        <end position="261"/>
    </location>
</feature>
<feature type="chain" id="PRO_5045768324" evidence="8">
    <location>
        <begin position="29"/>
        <end position="481"/>
    </location>
</feature>
<dbReference type="InterPro" id="IPR011990">
    <property type="entry name" value="TPR-like_helical_dom_sf"/>
</dbReference>
<feature type="signal peptide" evidence="8">
    <location>
        <begin position="1"/>
        <end position="28"/>
    </location>
</feature>
<dbReference type="InterPro" id="IPR051156">
    <property type="entry name" value="Mito/Outer_Membr_Metalloprot"/>
</dbReference>
<comment type="cofactor">
    <cofactor evidence="1">
        <name>Zn(2+)</name>
        <dbReference type="ChEBI" id="CHEBI:29105"/>
    </cofactor>
</comment>
<accession>A0ABV3S9N4</accession>
<evidence type="ECO:0000256" key="5">
    <source>
        <dbReference type="ARBA" id="ARBA00022833"/>
    </source>
</evidence>
<evidence type="ECO:0000256" key="4">
    <source>
        <dbReference type="ARBA" id="ARBA00022801"/>
    </source>
</evidence>
<dbReference type="PANTHER" id="PTHR22726:SF1">
    <property type="entry name" value="METALLOENDOPEPTIDASE OMA1, MITOCHONDRIAL"/>
    <property type="match status" value="1"/>
</dbReference>
<dbReference type="GO" id="GO:0008237">
    <property type="term" value="F:metallopeptidase activity"/>
    <property type="evidence" value="ECO:0007669"/>
    <property type="project" value="UniProtKB-KW"/>
</dbReference>
<dbReference type="SUPFAM" id="SSF48452">
    <property type="entry name" value="TPR-like"/>
    <property type="match status" value="1"/>
</dbReference>
<proteinExistence type="predicted"/>
<sequence length="481" mass="51855">MTRSAPIQSCLAGLLALALALAPALAGAQGLDLSLPDLGDPSSDVLPPSEEARIGQEMMREIRGEVDLITDPSINAYIRDLGARIAVASDMPATEFRFFVVDDPRINAFAMPGGYVGVHSGLITAARDESELGAVIAHELSHVTQRHIARRIAAYEQTSLRTAALVLAGLLIGSQNPQAGMAAATTGMASGIDSQLAYSRDHEREADRVGMRILSRAELDPMGMPEFFQVLLNDNRYRSQPPAFLSTHPLTQARIADARAMADELKPERVFESPDFAYVRARLAVLVADNPDQARNIFQARVESEATPGDRYGLATALVRSGDPARATTIFEGLDEARGEHEMLYLGLAEAALAENRVDDALGRINAGLSLFPDSVGLQVTRIDALLREDRARKALALTRNLTHEHPEAPGIWELHARVASAAADPAESALAMAHYYAVQGDLRAGLSQLRRVDPASASASQRSRANALRDRWESRLTPPG</sequence>
<dbReference type="EC" id="3.4.24.-" evidence="10"/>
<organism evidence="10 11">
    <name type="scientific">Spiribacter onubensis</name>
    <dbReference type="NCBI Taxonomy" id="3122420"/>
    <lineage>
        <taxon>Bacteria</taxon>
        <taxon>Pseudomonadati</taxon>
        <taxon>Pseudomonadota</taxon>
        <taxon>Gammaproteobacteria</taxon>
        <taxon>Chromatiales</taxon>
        <taxon>Ectothiorhodospiraceae</taxon>
        <taxon>Spiribacter</taxon>
    </lineage>
</organism>
<dbReference type="EMBL" id="JBAKFJ010000001">
    <property type="protein sequence ID" value="MEX0386675.1"/>
    <property type="molecule type" value="Genomic_DNA"/>
</dbReference>
<dbReference type="Gene3D" id="3.30.2010.10">
    <property type="entry name" value="Metalloproteases ('zincins'), catalytic domain"/>
    <property type="match status" value="1"/>
</dbReference>
<keyword evidence="2" id="KW-0645">Protease</keyword>
<keyword evidence="11" id="KW-1185">Reference proteome</keyword>
<dbReference type="RefSeq" id="WP_367967138.1">
    <property type="nucleotide sequence ID" value="NZ_JBAKFJ010000001.1"/>
</dbReference>
<keyword evidence="4 10" id="KW-0378">Hydrolase</keyword>
<evidence type="ECO:0000256" key="3">
    <source>
        <dbReference type="ARBA" id="ARBA00022723"/>
    </source>
</evidence>
<reference evidence="10 11" key="1">
    <citation type="submission" date="2024-02" db="EMBL/GenBank/DDBJ databases">
        <title>New especies of Spiribacter isolated from saline water.</title>
        <authorList>
            <person name="Leon M.J."/>
            <person name="De La Haba R."/>
            <person name="Sanchez-Porro C."/>
            <person name="Ventosa A."/>
        </authorList>
    </citation>
    <scope>NUCLEOTIDE SEQUENCE [LARGE SCALE GENOMIC DNA]</scope>
    <source>
        <strain evidence="11">ag22IC4-227</strain>
    </source>
</reference>
<gene>
    <name evidence="10" type="ORF">V6X64_06695</name>
</gene>
<evidence type="ECO:0000256" key="1">
    <source>
        <dbReference type="ARBA" id="ARBA00001947"/>
    </source>
</evidence>
<feature type="compositionally biased region" description="Low complexity" evidence="7">
    <location>
        <begin position="456"/>
        <end position="466"/>
    </location>
</feature>
<keyword evidence="6 10" id="KW-0482">Metalloprotease</keyword>
<evidence type="ECO:0000256" key="2">
    <source>
        <dbReference type="ARBA" id="ARBA00022670"/>
    </source>
</evidence>